<comment type="subcellular location">
    <subcellularLocation>
        <location evidence="1">Membrane</location>
        <topology evidence="1">Multi-pass membrane protein</topology>
    </subcellularLocation>
</comment>
<evidence type="ECO:0000256" key="7">
    <source>
        <dbReference type="SAM" id="MobiDB-lite"/>
    </source>
</evidence>
<evidence type="ECO:0000259" key="9">
    <source>
        <dbReference type="Pfam" id="PF00535"/>
    </source>
</evidence>
<gene>
    <name evidence="10" type="ORF">A3D65_03215</name>
</gene>
<proteinExistence type="predicted"/>
<feature type="region of interest" description="Disordered" evidence="7">
    <location>
        <begin position="316"/>
        <end position="342"/>
    </location>
</feature>
<dbReference type="Gene3D" id="3.90.550.10">
    <property type="entry name" value="Spore Coat Polysaccharide Biosynthesis Protein SpsA, Chain A"/>
    <property type="match status" value="1"/>
</dbReference>
<evidence type="ECO:0000256" key="6">
    <source>
        <dbReference type="ARBA" id="ARBA00023136"/>
    </source>
</evidence>
<evidence type="ECO:0000256" key="5">
    <source>
        <dbReference type="ARBA" id="ARBA00022989"/>
    </source>
</evidence>
<reference evidence="10 11" key="1">
    <citation type="journal article" date="2016" name="Nat. Commun.">
        <title>Thousands of microbial genomes shed light on interconnected biogeochemical processes in an aquifer system.</title>
        <authorList>
            <person name="Anantharaman K."/>
            <person name="Brown C.T."/>
            <person name="Hug L.A."/>
            <person name="Sharon I."/>
            <person name="Castelle C.J."/>
            <person name="Probst A.J."/>
            <person name="Thomas B.C."/>
            <person name="Singh A."/>
            <person name="Wilkins M.J."/>
            <person name="Karaoz U."/>
            <person name="Brodie E.L."/>
            <person name="Williams K.H."/>
            <person name="Hubbard S.S."/>
            <person name="Banfield J.F."/>
        </authorList>
    </citation>
    <scope>NUCLEOTIDE SEQUENCE [LARGE SCALE GENOMIC DNA]</scope>
</reference>
<feature type="compositionally biased region" description="Basic and acidic residues" evidence="7">
    <location>
        <begin position="316"/>
        <end position="328"/>
    </location>
</feature>
<dbReference type="EMBL" id="MHLL01000026">
    <property type="protein sequence ID" value="OGZ08782.1"/>
    <property type="molecule type" value="Genomic_DNA"/>
</dbReference>
<keyword evidence="2" id="KW-0328">Glycosyltransferase</keyword>
<evidence type="ECO:0000256" key="4">
    <source>
        <dbReference type="ARBA" id="ARBA00022692"/>
    </source>
</evidence>
<protein>
    <recommendedName>
        <fullName evidence="9">Glycosyltransferase 2-like domain-containing protein</fullName>
    </recommendedName>
</protein>
<dbReference type="PANTHER" id="PTHR48090:SF1">
    <property type="entry name" value="PROPHAGE BACTOPRENOL GLUCOSYL TRANSFERASE HOMOLOG"/>
    <property type="match status" value="1"/>
</dbReference>
<dbReference type="InterPro" id="IPR001173">
    <property type="entry name" value="Glyco_trans_2-like"/>
</dbReference>
<keyword evidence="4 8" id="KW-0812">Transmembrane</keyword>
<evidence type="ECO:0000256" key="8">
    <source>
        <dbReference type="SAM" id="Phobius"/>
    </source>
</evidence>
<feature type="transmembrane region" description="Helical" evidence="8">
    <location>
        <begin position="266"/>
        <end position="292"/>
    </location>
</feature>
<dbReference type="GO" id="GO:0005886">
    <property type="term" value="C:plasma membrane"/>
    <property type="evidence" value="ECO:0007669"/>
    <property type="project" value="TreeGrafter"/>
</dbReference>
<evidence type="ECO:0000313" key="10">
    <source>
        <dbReference type="EMBL" id="OGZ08782.1"/>
    </source>
</evidence>
<evidence type="ECO:0000256" key="1">
    <source>
        <dbReference type="ARBA" id="ARBA00004141"/>
    </source>
</evidence>
<feature type="transmembrane region" description="Helical" evidence="8">
    <location>
        <begin position="234"/>
        <end position="260"/>
    </location>
</feature>
<dbReference type="STRING" id="1798661.A3D65_03215"/>
<sequence>MALTNKKISVVVTCYNEAGNIQAMYDRLTAVLSKVTPYFEIIYTDNASTDNSEEIFRKLAAGDPRVKVIFFSRNFGSSQFGLAAGTREAKGDAVVWIDGDQQDQPELILEFAKKWLDGYQVVYGVRIGRRGGSFMRRLAYKAFYRVFRHMAYVEVPVDAGDFCLIDRKVVDVLNAMPERDRYHRGLRAWAGFRSTGVPYVRDDRFAGESSESWTKNIWWAKKAVFSFSYRPLEWLSYIALFVIGLTFLGVLWQLFAFFVLHATPGGFISIILLVFFLGGIQLFSLAVIGEYVGRIFEEVKQRPLYIIKEFLNEEKKGNGAPKNPHERLSFAQQGEMGSGTVD</sequence>
<dbReference type="CDD" id="cd04187">
    <property type="entry name" value="DPM1_like_bac"/>
    <property type="match status" value="1"/>
</dbReference>
<dbReference type="InterPro" id="IPR050256">
    <property type="entry name" value="Glycosyltransferase_2"/>
</dbReference>
<dbReference type="AlphaFoldDB" id="A0A1G2D5P2"/>
<keyword evidence="6 8" id="KW-0472">Membrane</keyword>
<organism evidence="10 11">
    <name type="scientific">Candidatus Lloydbacteria bacterium RIFCSPHIGHO2_02_FULL_50_13</name>
    <dbReference type="NCBI Taxonomy" id="1798661"/>
    <lineage>
        <taxon>Bacteria</taxon>
        <taxon>Candidatus Lloydiibacteriota</taxon>
    </lineage>
</organism>
<dbReference type="SUPFAM" id="SSF53448">
    <property type="entry name" value="Nucleotide-diphospho-sugar transferases"/>
    <property type="match status" value="1"/>
</dbReference>
<keyword evidence="3" id="KW-0808">Transferase</keyword>
<dbReference type="PANTHER" id="PTHR48090">
    <property type="entry name" value="UNDECAPRENYL-PHOSPHATE 4-DEOXY-4-FORMAMIDO-L-ARABINOSE TRANSFERASE-RELATED"/>
    <property type="match status" value="1"/>
</dbReference>
<feature type="domain" description="Glycosyltransferase 2-like" evidence="9">
    <location>
        <begin position="9"/>
        <end position="171"/>
    </location>
</feature>
<dbReference type="InterPro" id="IPR029044">
    <property type="entry name" value="Nucleotide-diphossugar_trans"/>
</dbReference>
<evidence type="ECO:0000256" key="3">
    <source>
        <dbReference type="ARBA" id="ARBA00022679"/>
    </source>
</evidence>
<name>A0A1G2D5P2_9BACT</name>
<dbReference type="GO" id="GO:0016757">
    <property type="term" value="F:glycosyltransferase activity"/>
    <property type="evidence" value="ECO:0007669"/>
    <property type="project" value="UniProtKB-KW"/>
</dbReference>
<keyword evidence="5 8" id="KW-1133">Transmembrane helix</keyword>
<evidence type="ECO:0000256" key="2">
    <source>
        <dbReference type="ARBA" id="ARBA00022676"/>
    </source>
</evidence>
<comment type="caution">
    <text evidence="10">The sequence shown here is derived from an EMBL/GenBank/DDBJ whole genome shotgun (WGS) entry which is preliminary data.</text>
</comment>
<dbReference type="Pfam" id="PF00535">
    <property type="entry name" value="Glycos_transf_2"/>
    <property type="match status" value="1"/>
</dbReference>
<evidence type="ECO:0000313" key="11">
    <source>
        <dbReference type="Proteomes" id="UP000177996"/>
    </source>
</evidence>
<dbReference type="Proteomes" id="UP000177996">
    <property type="component" value="Unassembled WGS sequence"/>
</dbReference>
<accession>A0A1G2D5P2</accession>